<evidence type="ECO:0000313" key="2">
    <source>
        <dbReference type="Proteomes" id="UP000236248"/>
    </source>
</evidence>
<dbReference type="GeneID" id="55636265"/>
<name>A0A2K5ANS1_9ARCH</name>
<proteinExistence type="predicted"/>
<evidence type="ECO:0000313" key="1">
    <source>
        <dbReference type="EMBL" id="SPC33285.1"/>
    </source>
</evidence>
<dbReference type="AlphaFoldDB" id="A0A2K5ANS1"/>
<reference evidence="2" key="1">
    <citation type="submission" date="2018-01" db="EMBL/GenBank/DDBJ databases">
        <authorList>
            <person name="Kerou L M."/>
        </authorList>
    </citation>
    <scope>NUCLEOTIDE SEQUENCE [LARGE SCALE GENOMIC DNA]</scope>
    <source>
        <strain evidence="2">SCU2</strain>
    </source>
</reference>
<dbReference type="Proteomes" id="UP000236248">
    <property type="component" value="Chromosome NCAV"/>
</dbReference>
<accession>A0A2K5ANS1</accession>
<dbReference type="KEGG" id="ncv:NCAV_0085"/>
<organism evidence="1 2">
    <name type="scientific">Candidatus Nitrosocaldus cavascurensis</name>
    <dbReference type="NCBI Taxonomy" id="2058097"/>
    <lineage>
        <taxon>Archaea</taxon>
        <taxon>Nitrososphaerota</taxon>
        <taxon>Nitrososphaeria</taxon>
        <taxon>Candidatus Nitrosocaldales</taxon>
        <taxon>Candidatus Nitrosocaldaceae</taxon>
        <taxon>Candidatus Nitrosocaldus</taxon>
    </lineage>
</organism>
<sequence length="51" mass="5524">MPIEIICSKCGALLSTISILKPVKDIMKNGNRCPSCGALLLADFVIEVTRF</sequence>
<dbReference type="EMBL" id="LT981265">
    <property type="protein sequence ID" value="SPC33285.1"/>
    <property type="molecule type" value="Genomic_DNA"/>
</dbReference>
<dbReference type="RefSeq" id="WP_158648634.1">
    <property type="nucleotide sequence ID" value="NZ_LT981265.1"/>
</dbReference>
<keyword evidence="2" id="KW-1185">Reference proteome</keyword>
<gene>
    <name evidence="1" type="ORF">NCAV_0085</name>
</gene>
<protein>
    <submittedName>
        <fullName evidence="1">Uncharacterized protein</fullName>
    </submittedName>
</protein>